<name>A0AA86T541_9FABA</name>
<keyword evidence="6" id="KW-0131">Cell cycle</keyword>
<dbReference type="GO" id="GO:0003689">
    <property type="term" value="F:DNA clamp loader activity"/>
    <property type="evidence" value="ECO:0007669"/>
    <property type="project" value="TreeGrafter"/>
</dbReference>
<dbReference type="Gramene" id="rna-AYBTSS11_LOCUS23876">
    <property type="protein sequence ID" value="CAJ1971870.1"/>
    <property type="gene ID" value="gene-AYBTSS11_LOCUS23876"/>
</dbReference>
<evidence type="ECO:0000256" key="6">
    <source>
        <dbReference type="ARBA" id="ARBA00023306"/>
    </source>
</evidence>
<proteinExistence type="predicted"/>
<feature type="compositionally biased region" description="Polar residues" evidence="7">
    <location>
        <begin position="224"/>
        <end position="234"/>
    </location>
</feature>
<keyword evidence="9" id="KW-1185">Reference proteome</keyword>
<keyword evidence="5" id="KW-0539">Nucleus</keyword>
<evidence type="ECO:0000256" key="7">
    <source>
        <dbReference type="SAM" id="MobiDB-lite"/>
    </source>
</evidence>
<dbReference type="GO" id="GO:0000077">
    <property type="term" value="P:DNA damage checkpoint signaling"/>
    <property type="evidence" value="ECO:0007669"/>
    <property type="project" value="TreeGrafter"/>
</dbReference>
<dbReference type="GO" id="GO:0003682">
    <property type="term" value="F:chromatin binding"/>
    <property type="evidence" value="ECO:0007669"/>
    <property type="project" value="TreeGrafter"/>
</dbReference>
<dbReference type="PANTHER" id="PTHR12172:SF4">
    <property type="entry name" value="NUCLEOSIDE TRIPHOSPHATE HYDROLASE SUPERFAMILY PROTEIN, PUTATIVE-RELATED"/>
    <property type="match status" value="1"/>
</dbReference>
<dbReference type="InterPro" id="IPR004582">
    <property type="entry name" value="Checkpoint_prot_Rad17_Rad24"/>
</dbReference>
<feature type="region of interest" description="Disordered" evidence="7">
    <location>
        <begin position="212"/>
        <end position="249"/>
    </location>
</feature>
<dbReference type="GO" id="GO:0005524">
    <property type="term" value="F:ATP binding"/>
    <property type="evidence" value="ECO:0007669"/>
    <property type="project" value="UniProtKB-KW"/>
</dbReference>
<dbReference type="Proteomes" id="UP001189624">
    <property type="component" value="Chromosome 8"/>
</dbReference>
<evidence type="ECO:0000256" key="1">
    <source>
        <dbReference type="ARBA" id="ARBA00004123"/>
    </source>
</evidence>
<dbReference type="PANTHER" id="PTHR12172">
    <property type="entry name" value="CELL CYCLE CHECKPOINT PROTEIN RAD17"/>
    <property type="match status" value="1"/>
</dbReference>
<gene>
    <name evidence="8" type="ORF">AYBTSS11_LOCUS23876</name>
</gene>
<evidence type="ECO:0000256" key="3">
    <source>
        <dbReference type="ARBA" id="ARBA00022763"/>
    </source>
</evidence>
<evidence type="ECO:0000256" key="4">
    <source>
        <dbReference type="ARBA" id="ARBA00022840"/>
    </source>
</evidence>
<evidence type="ECO:0000313" key="9">
    <source>
        <dbReference type="Proteomes" id="UP001189624"/>
    </source>
</evidence>
<organism evidence="8 9">
    <name type="scientific">Sphenostylis stenocarpa</name>
    <dbReference type="NCBI Taxonomy" id="92480"/>
    <lineage>
        <taxon>Eukaryota</taxon>
        <taxon>Viridiplantae</taxon>
        <taxon>Streptophyta</taxon>
        <taxon>Embryophyta</taxon>
        <taxon>Tracheophyta</taxon>
        <taxon>Spermatophyta</taxon>
        <taxon>Magnoliopsida</taxon>
        <taxon>eudicotyledons</taxon>
        <taxon>Gunneridae</taxon>
        <taxon>Pentapetalae</taxon>
        <taxon>rosids</taxon>
        <taxon>fabids</taxon>
        <taxon>Fabales</taxon>
        <taxon>Fabaceae</taxon>
        <taxon>Papilionoideae</taxon>
        <taxon>50 kb inversion clade</taxon>
        <taxon>NPAAA clade</taxon>
        <taxon>indigoferoid/millettioid clade</taxon>
        <taxon>Phaseoleae</taxon>
        <taxon>Sphenostylis</taxon>
    </lineage>
</organism>
<dbReference type="GO" id="GO:0005634">
    <property type="term" value="C:nucleus"/>
    <property type="evidence" value="ECO:0007669"/>
    <property type="project" value="UniProtKB-SubCell"/>
</dbReference>
<dbReference type="GO" id="GO:0033314">
    <property type="term" value="P:mitotic DNA replication checkpoint signaling"/>
    <property type="evidence" value="ECO:0007669"/>
    <property type="project" value="TreeGrafter"/>
</dbReference>
<sequence>MLYKWMLMSQPILTSLSDSLGLSCLKVPKRYGLLPFDLNACHHILPKILPSELFELIEKEDAKSIATMKEKWCLINERKIDLDVKGMSTDYLVAKTKTIKRSLADCNRFESQNSAISEHSNCSRSPLTPSSQKGQSKPVVMCSGSEKKLNKRQLSEFQAEIRKIPSIKGRFEYLCEVQLNQTYTSTSFSKPVCSVLEDSKEDQYKSVETANDASLNEKHESFDASCSQGSTSGPETAIQKGKKPMSGPVSSGCYAGPVEESLNNEPTAITFGVFQSLDKLSQNSDSLANTEIPECSSRKAAMLNFRDGNMETKTVCNLIDECSHANLEQGNVIQVLELTSGLTDLISEVDILFLNHQQKQCGIMEPPVAFSDEETYSWYDEQMMMSSVAEHGFCCYAKHVSDVVSKMGCKNEIDLTSEMLASSNNVMALGKLSGQDQTKSTSIYDSKQFEVNDLTNDTKRYYLTLILQ</sequence>
<comment type="subcellular location">
    <subcellularLocation>
        <location evidence="1">Nucleus</location>
    </subcellularLocation>
</comment>
<accession>A0AA86T541</accession>
<feature type="compositionally biased region" description="Polar residues" evidence="7">
    <location>
        <begin position="117"/>
        <end position="135"/>
    </location>
</feature>
<feature type="region of interest" description="Disordered" evidence="7">
    <location>
        <begin position="117"/>
        <end position="138"/>
    </location>
</feature>
<keyword evidence="2" id="KW-0547">Nucleotide-binding</keyword>
<keyword evidence="3" id="KW-0227">DNA damage</keyword>
<keyword evidence="4" id="KW-0067">ATP-binding</keyword>
<dbReference type="GO" id="GO:0006281">
    <property type="term" value="P:DNA repair"/>
    <property type="evidence" value="ECO:0007669"/>
    <property type="project" value="InterPro"/>
</dbReference>
<dbReference type="EMBL" id="OY731405">
    <property type="protein sequence ID" value="CAJ1971870.1"/>
    <property type="molecule type" value="Genomic_DNA"/>
</dbReference>
<dbReference type="AlphaFoldDB" id="A0AA86T541"/>
<evidence type="ECO:0000256" key="5">
    <source>
        <dbReference type="ARBA" id="ARBA00023242"/>
    </source>
</evidence>
<evidence type="ECO:0000313" key="8">
    <source>
        <dbReference type="EMBL" id="CAJ1971870.1"/>
    </source>
</evidence>
<reference evidence="8" key="1">
    <citation type="submission" date="2023-10" db="EMBL/GenBank/DDBJ databases">
        <authorList>
            <person name="Domelevo Entfellner J.-B."/>
        </authorList>
    </citation>
    <scope>NUCLEOTIDE SEQUENCE</scope>
</reference>
<protein>
    <submittedName>
        <fullName evidence="8">Uncharacterized protein</fullName>
    </submittedName>
</protein>
<evidence type="ECO:0000256" key="2">
    <source>
        <dbReference type="ARBA" id="ARBA00022741"/>
    </source>
</evidence>